<proteinExistence type="predicted"/>
<evidence type="ECO:0000313" key="3">
    <source>
        <dbReference type="Proteomes" id="UP000564885"/>
    </source>
</evidence>
<dbReference type="EMBL" id="JABEPP010000001">
    <property type="protein sequence ID" value="NNM71653.1"/>
    <property type="molecule type" value="Genomic_DNA"/>
</dbReference>
<dbReference type="RefSeq" id="WP_171217086.1">
    <property type="nucleotide sequence ID" value="NZ_JABEPP010000001.1"/>
</dbReference>
<feature type="transmembrane region" description="Helical" evidence="1">
    <location>
        <begin position="20"/>
        <end position="53"/>
    </location>
</feature>
<comment type="caution">
    <text evidence="2">The sequence shown here is derived from an EMBL/GenBank/DDBJ whole genome shotgun (WGS) entry which is preliminary data.</text>
</comment>
<keyword evidence="1" id="KW-0812">Transmembrane</keyword>
<dbReference type="Proteomes" id="UP000564885">
    <property type="component" value="Unassembled WGS sequence"/>
</dbReference>
<keyword evidence="1" id="KW-0472">Membrane</keyword>
<gene>
    <name evidence="2" type="ORF">HJG44_04475</name>
</gene>
<evidence type="ECO:0000256" key="1">
    <source>
        <dbReference type="SAM" id="Phobius"/>
    </source>
</evidence>
<keyword evidence="1" id="KW-1133">Transmembrane helix</keyword>
<dbReference type="AlphaFoldDB" id="A0A849ICK0"/>
<evidence type="ECO:0000313" key="2">
    <source>
        <dbReference type="EMBL" id="NNM71653.1"/>
    </source>
</evidence>
<name>A0A849ICK0_9HYPH</name>
<protein>
    <submittedName>
        <fullName evidence="2">Uncharacterized protein</fullName>
    </submittedName>
</protein>
<accession>A0A849ICK0</accession>
<keyword evidence="3" id="KW-1185">Reference proteome</keyword>
<reference evidence="2 3" key="1">
    <citation type="submission" date="2020-04" db="EMBL/GenBank/DDBJ databases">
        <title>Enterovirga sp. isolate from soil.</title>
        <authorList>
            <person name="Chea S."/>
            <person name="Kim D.-U."/>
        </authorList>
    </citation>
    <scope>NUCLEOTIDE SEQUENCE [LARGE SCALE GENOMIC DNA]</scope>
    <source>
        <strain evidence="2 3">DB1703</strain>
    </source>
</reference>
<organism evidence="2 3">
    <name type="scientific">Enterovirga aerilata</name>
    <dbReference type="NCBI Taxonomy" id="2730920"/>
    <lineage>
        <taxon>Bacteria</taxon>
        <taxon>Pseudomonadati</taxon>
        <taxon>Pseudomonadota</taxon>
        <taxon>Alphaproteobacteria</taxon>
        <taxon>Hyphomicrobiales</taxon>
        <taxon>Methylobacteriaceae</taxon>
        <taxon>Enterovirga</taxon>
    </lineage>
</organism>
<sequence>MNGSNNPVTLVDIDVPFGRLVAFFVKASLAAIPAAIIVWVILWLIAAVVWGLLGLSFFRPFQI</sequence>